<feature type="region of interest" description="Disordered" evidence="1">
    <location>
        <begin position="1"/>
        <end position="43"/>
    </location>
</feature>
<evidence type="ECO:0000256" key="1">
    <source>
        <dbReference type="SAM" id="MobiDB-lite"/>
    </source>
</evidence>
<dbReference type="AlphaFoldDB" id="A0A915PV72"/>
<organism evidence="2 3">
    <name type="scientific">Setaria digitata</name>
    <dbReference type="NCBI Taxonomy" id="48799"/>
    <lineage>
        <taxon>Eukaryota</taxon>
        <taxon>Metazoa</taxon>
        <taxon>Ecdysozoa</taxon>
        <taxon>Nematoda</taxon>
        <taxon>Chromadorea</taxon>
        <taxon>Rhabditida</taxon>
        <taxon>Spirurina</taxon>
        <taxon>Spiruromorpha</taxon>
        <taxon>Filarioidea</taxon>
        <taxon>Setariidae</taxon>
        <taxon>Setaria</taxon>
    </lineage>
</organism>
<sequence>MLYGSFTQRYRQSNETEVDKSDVARGRGHKKMSGQVEDGKTGGECVGVGIGDVRECEHVG</sequence>
<dbReference type="Proteomes" id="UP000887581">
    <property type="component" value="Unplaced"/>
</dbReference>
<feature type="compositionally biased region" description="Polar residues" evidence="1">
    <location>
        <begin position="1"/>
        <end position="11"/>
    </location>
</feature>
<protein>
    <submittedName>
        <fullName evidence="3">Uncharacterized protein</fullName>
    </submittedName>
</protein>
<reference evidence="3" key="1">
    <citation type="submission" date="2022-11" db="UniProtKB">
        <authorList>
            <consortium name="WormBaseParasite"/>
        </authorList>
    </citation>
    <scope>IDENTIFICATION</scope>
</reference>
<dbReference type="WBParaSite" id="sdigi.contig350.g7652.t1">
    <property type="protein sequence ID" value="sdigi.contig350.g7652.t1"/>
    <property type="gene ID" value="sdigi.contig350.g7652"/>
</dbReference>
<keyword evidence="2" id="KW-1185">Reference proteome</keyword>
<proteinExistence type="predicted"/>
<accession>A0A915PV72</accession>
<evidence type="ECO:0000313" key="2">
    <source>
        <dbReference type="Proteomes" id="UP000887581"/>
    </source>
</evidence>
<name>A0A915PV72_9BILA</name>
<evidence type="ECO:0000313" key="3">
    <source>
        <dbReference type="WBParaSite" id="sdigi.contig350.g7652.t1"/>
    </source>
</evidence>
<feature type="compositionally biased region" description="Basic and acidic residues" evidence="1">
    <location>
        <begin position="12"/>
        <end position="25"/>
    </location>
</feature>